<sequence>MDVQIRIASVSHSCASDFKMYMSNLASSIRNAATEMALGIVHRRTESMMHDTILPSLKPNNKLTKTYSFSDHYGLYPPAPTPKCTSSYPKLPSYKLNLDVLVETPVIVLPSHERSFEVLVAHLGEISITNKESEASMEKYVISIKDMNFKVSDLLDLLVHFKGMTTKELYGYHSEFSIPILHDTGVDLTLNKGILSQSYTSFASIIEDQTILRNVYHIDCVMSDTLKITINRSQYEQILLSLKSPPKDEDPPLSSRAPRRDSSTEEMMPESFSSIVETSRLKDVDLVNVNFQDFAVHYKKYDASKYNLDIILKSLTMEDLVLPNGSRHKQLMTSIGEPIQGSWNKSFKNGLSNSCPNLRRLRPNKSLSSSLPSSLNVETIFGIPLANVGGDLDDDADGGLLSRSSLSESTMTHPSKSDLCENKNLVHIKIEDYNIDDGSHECDGKNHVKRLVDIDFNNLDIVINLKTWVSVLDFFSLSDSSSCIRFFMGLQVTIRLSNKELPQGCIKIDLRVKSLSVLLNKPEYELSKISVCNFAAKMKSSDEDFSIKGHLGNFSLKDLTPTGRLYSDRFISRKGSNQVLHFDFFQYSSMDERLERDFDASLSLHMDQVIYVHTQRFYTELTAYFAEFNRLQKLVAASSVPEDGVFQRSVSREMRLKLAIEADSTIIFLPMSSYSTRILTIDLGQLSVHNRFAFSGDPSTISPETISTTLVGQMSRAQSCESLSSRRSRSRMGSRRRAFNSGNDEDSSNNTHDSILVNELHNCLLD</sequence>
<reference evidence="3" key="1">
    <citation type="submission" date="2021-01" db="EMBL/GenBank/DDBJ databases">
        <title>Caligus Genome Assembly.</title>
        <authorList>
            <person name="Gallardo-Escarate C."/>
        </authorList>
    </citation>
    <scope>NUCLEOTIDE SEQUENCE [LARGE SCALE GENOMIC DNA]</scope>
</reference>
<dbReference type="Proteomes" id="UP000595437">
    <property type="component" value="Chromosome 18"/>
</dbReference>
<name>A0A7T8GQ86_CALRO</name>
<feature type="region of interest" description="Disordered" evidence="1">
    <location>
        <begin position="721"/>
        <end position="752"/>
    </location>
</feature>
<dbReference type="EMBL" id="CP045907">
    <property type="protein sequence ID" value="QQP35707.1"/>
    <property type="molecule type" value="Genomic_DNA"/>
</dbReference>
<evidence type="ECO:0000313" key="3">
    <source>
        <dbReference type="Proteomes" id="UP000595437"/>
    </source>
</evidence>
<gene>
    <name evidence="2" type="ORF">FKW44_023999</name>
</gene>
<accession>A0A7T8GQ86</accession>
<organism evidence="2 3">
    <name type="scientific">Caligus rogercresseyi</name>
    <name type="common">Sea louse</name>
    <dbReference type="NCBI Taxonomy" id="217165"/>
    <lineage>
        <taxon>Eukaryota</taxon>
        <taxon>Metazoa</taxon>
        <taxon>Ecdysozoa</taxon>
        <taxon>Arthropoda</taxon>
        <taxon>Crustacea</taxon>
        <taxon>Multicrustacea</taxon>
        <taxon>Hexanauplia</taxon>
        <taxon>Copepoda</taxon>
        <taxon>Siphonostomatoida</taxon>
        <taxon>Caligidae</taxon>
        <taxon>Caligus</taxon>
    </lineage>
</organism>
<feature type="compositionally biased region" description="Basic residues" evidence="1">
    <location>
        <begin position="726"/>
        <end position="738"/>
    </location>
</feature>
<dbReference type="AlphaFoldDB" id="A0A7T8GQ86"/>
<keyword evidence="3" id="KW-1185">Reference proteome</keyword>
<evidence type="ECO:0000313" key="2">
    <source>
        <dbReference type="EMBL" id="QQP35707.1"/>
    </source>
</evidence>
<proteinExistence type="predicted"/>
<dbReference type="PANTHER" id="PTHR45523:SF1">
    <property type="entry name" value="TETRATRICOPEPTIDE REPEAT (TPR)-CONTAINING PROTEIN"/>
    <property type="match status" value="1"/>
</dbReference>
<dbReference type="OrthoDB" id="272810at2759"/>
<feature type="region of interest" description="Disordered" evidence="1">
    <location>
        <begin position="243"/>
        <end position="269"/>
    </location>
</feature>
<feature type="non-terminal residue" evidence="2">
    <location>
        <position position="766"/>
    </location>
</feature>
<protein>
    <submittedName>
        <fullName evidence="2">Uncharacterized protein</fullName>
    </submittedName>
</protein>
<evidence type="ECO:0000256" key="1">
    <source>
        <dbReference type="SAM" id="MobiDB-lite"/>
    </source>
</evidence>
<dbReference type="PANTHER" id="PTHR45523">
    <property type="entry name" value="TETRATRICOPEPTIDE REPEAT (TPR)-CONTAINING PROTEIN-RELATED"/>
    <property type="match status" value="1"/>
</dbReference>